<sequence>MWVRKGGCLSVNQSMHFNLIHPPRVVIESGRDSDLGILKHRCSVCRLAVMASVMEASDHSLFAVCYESPKLLVGAIDLFCIFMERLIDWAG</sequence>
<dbReference type="Proteomes" id="UP000006727">
    <property type="component" value="Chromosome 19"/>
</dbReference>
<evidence type="ECO:0000313" key="1">
    <source>
        <dbReference type="EMBL" id="PNR34012.1"/>
    </source>
</evidence>
<dbReference type="AlphaFoldDB" id="A0A2K1IXK5"/>
<proteinExistence type="predicted"/>
<reference evidence="2" key="3">
    <citation type="submission" date="2020-12" db="UniProtKB">
        <authorList>
            <consortium name="EnsemblPlants"/>
        </authorList>
    </citation>
    <scope>IDENTIFICATION</scope>
</reference>
<keyword evidence="3" id="KW-1185">Reference proteome</keyword>
<protein>
    <submittedName>
        <fullName evidence="1 2">Uncharacterized protein</fullName>
    </submittedName>
</protein>
<dbReference type="InParanoid" id="A0A2K1IXK5"/>
<evidence type="ECO:0000313" key="2">
    <source>
        <dbReference type="EnsemblPlants" id="Pp3c19_7386V3.1"/>
    </source>
</evidence>
<dbReference type="EnsemblPlants" id="Pp3c19_7386V3.1">
    <property type="protein sequence ID" value="Pp3c19_7386V3.1"/>
    <property type="gene ID" value="Pp3c19_7386"/>
</dbReference>
<reference evidence="1 3" key="2">
    <citation type="journal article" date="2018" name="Plant J.">
        <title>The Physcomitrella patens chromosome-scale assembly reveals moss genome structure and evolution.</title>
        <authorList>
            <person name="Lang D."/>
            <person name="Ullrich K.K."/>
            <person name="Murat F."/>
            <person name="Fuchs J."/>
            <person name="Jenkins J."/>
            <person name="Haas F.B."/>
            <person name="Piednoel M."/>
            <person name="Gundlach H."/>
            <person name="Van Bel M."/>
            <person name="Meyberg R."/>
            <person name="Vives C."/>
            <person name="Morata J."/>
            <person name="Symeonidi A."/>
            <person name="Hiss M."/>
            <person name="Muchero W."/>
            <person name="Kamisugi Y."/>
            <person name="Saleh O."/>
            <person name="Blanc G."/>
            <person name="Decker E.L."/>
            <person name="van Gessel N."/>
            <person name="Grimwood J."/>
            <person name="Hayes R.D."/>
            <person name="Graham S.W."/>
            <person name="Gunter L.E."/>
            <person name="McDaniel S.F."/>
            <person name="Hoernstein S.N.W."/>
            <person name="Larsson A."/>
            <person name="Li F.W."/>
            <person name="Perroud P.F."/>
            <person name="Phillips J."/>
            <person name="Ranjan P."/>
            <person name="Rokshar D.S."/>
            <person name="Rothfels C.J."/>
            <person name="Schneider L."/>
            <person name="Shu S."/>
            <person name="Stevenson D.W."/>
            <person name="Thummler F."/>
            <person name="Tillich M."/>
            <person name="Villarreal Aguilar J.C."/>
            <person name="Widiez T."/>
            <person name="Wong G.K."/>
            <person name="Wymore A."/>
            <person name="Zhang Y."/>
            <person name="Zimmer A.D."/>
            <person name="Quatrano R.S."/>
            <person name="Mayer K.F.X."/>
            <person name="Goodstein D."/>
            <person name="Casacuberta J.M."/>
            <person name="Vandepoele K."/>
            <person name="Reski R."/>
            <person name="Cuming A.C."/>
            <person name="Tuskan G.A."/>
            <person name="Maumus F."/>
            <person name="Salse J."/>
            <person name="Schmutz J."/>
            <person name="Rensing S.A."/>
        </authorList>
    </citation>
    <scope>NUCLEOTIDE SEQUENCE [LARGE SCALE GENOMIC DNA]</scope>
    <source>
        <strain evidence="2 3">cv. Gransden 2004</strain>
    </source>
</reference>
<dbReference type="Gramene" id="Pp3c19_7386V3.1">
    <property type="protein sequence ID" value="Pp3c19_7386V3.1"/>
    <property type="gene ID" value="Pp3c19_7386"/>
</dbReference>
<organism evidence="1">
    <name type="scientific">Physcomitrium patens</name>
    <name type="common">Spreading-leaved earth moss</name>
    <name type="synonym">Physcomitrella patens</name>
    <dbReference type="NCBI Taxonomy" id="3218"/>
    <lineage>
        <taxon>Eukaryota</taxon>
        <taxon>Viridiplantae</taxon>
        <taxon>Streptophyta</taxon>
        <taxon>Embryophyta</taxon>
        <taxon>Bryophyta</taxon>
        <taxon>Bryophytina</taxon>
        <taxon>Bryopsida</taxon>
        <taxon>Funariidae</taxon>
        <taxon>Funariales</taxon>
        <taxon>Funariaceae</taxon>
        <taxon>Physcomitrium</taxon>
    </lineage>
</organism>
<accession>A0A2K1IXK5</accession>
<gene>
    <name evidence="1" type="ORF">PHYPA_023828</name>
</gene>
<dbReference type="EMBL" id="ABEU02000019">
    <property type="protein sequence ID" value="PNR34012.1"/>
    <property type="molecule type" value="Genomic_DNA"/>
</dbReference>
<name>A0A2K1IXK5_PHYPA</name>
<reference evidence="1 3" key="1">
    <citation type="journal article" date="2008" name="Science">
        <title>The Physcomitrella genome reveals evolutionary insights into the conquest of land by plants.</title>
        <authorList>
            <person name="Rensing S."/>
            <person name="Lang D."/>
            <person name="Zimmer A."/>
            <person name="Terry A."/>
            <person name="Salamov A."/>
            <person name="Shapiro H."/>
            <person name="Nishiyama T."/>
            <person name="Perroud P.-F."/>
            <person name="Lindquist E."/>
            <person name="Kamisugi Y."/>
            <person name="Tanahashi T."/>
            <person name="Sakakibara K."/>
            <person name="Fujita T."/>
            <person name="Oishi K."/>
            <person name="Shin-I T."/>
            <person name="Kuroki Y."/>
            <person name="Toyoda A."/>
            <person name="Suzuki Y."/>
            <person name="Hashimoto A."/>
            <person name="Yamaguchi K."/>
            <person name="Sugano A."/>
            <person name="Kohara Y."/>
            <person name="Fujiyama A."/>
            <person name="Anterola A."/>
            <person name="Aoki S."/>
            <person name="Ashton N."/>
            <person name="Barbazuk W.B."/>
            <person name="Barker E."/>
            <person name="Bennetzen J."/>
            <person name="Bezanilla M."/>
            <person name="Blankenship R."/>
            <person name="Cho S.H."/>
            <person name="Dutcher S."/>
            <person name="Estelle M."/>
            <person name="Fawcett J.A."/>
            <person name="Gundlach H."/>
            <person name="Hanada K."/>
            <person name="Heyl A."/>
            <person name="Hicks K.A."/>
            <person name="Hugh J."/>
            <person name="Lohr M."/>
            <person name="Mayer K."/>
            <person name="Melkozernov A."/>
            <person name="Murata T."/>
            <person name="Nelson D."/>
            <person name="Pils B."/>
            <person name="Prigge M."/>
            <person name="Reiss B."/>
            <person name="Renner T."/>
            <person name="Rombauts S."/>
            <person name="Rushton P."/>
            <person name="Sanderfoot A."/>
            <person name="Schween G."/>
            <person name="Shiu S.-H."/>
            <person name="Stueber K."/>
            <person name="Theodoulou F.L."/>
            <person name="Tu H."/>
            <person name="Van de Peer Y."/>
            <person name="Verrier P.J."/>
            <person name="Waters E."/>
            <person name="Wood A."/>
            <person name="Yang L."/>
            <person name="Cove D."/>
            <person name="Cuming A."/>
            <person name="Hasebe M."/>
            <person name="Lucas S."/>
            <person name="Mishler D.B."/>
            <person name="Reski R."/>
            <person name="Grigoriev I."/>
            <person name="Quatrano R.S."/>
            <person name="Boore J.L."/>
        </authorList>
    </citation>
    <scope>NUCLEOTIDE SEQUENCE [LARGE SCALE GENOMIC DNA]</scope>
    <source>
        <strain evidence="2 3">cv. Gransden 2004</strain>
    </source>
</reference>
<evidence type="ECO:0000313" key="3">
    <source>
        <dbReference type="Proteomes" id="UP000006727"/>
    </source>
</evidence>